<evidence type="ECO:0000256" key="1">
    <source>
        <dbReference type="ARBA" id="ARBA00004651"/>
    </source>
</evidence>
<feature type="transmembrane region" description="Helical" evidence="7">
    <location>
        <begin position="121"/>
        <end position="142"/>
    </location>
</feature>
<evidence type="ECO:0000256" key="4">
    <source>
        <dbReference type="ARBA" id="ARBA00022692"/>
    </source>
</evidence>
<feature type="transmembrane region" description="Helical" evidence="7">
    <location>
        <begin position="148"/>
        <end position="169"/>
    </location>
</feature>
<name>A0ABS7DDM2_9BACL</name>
<dbReference type="PANTHER" id="PTHR30151:SF41">
    <property type="entry name" value="ABC TRANSPORTER PERMEASE PROTEIN"/>
    <property type="match status" value="1"/>
</dbReference>
<gene>
    <name evidence="9" type="ORF">K0T92_21400</name>
</gene>
<evidence type="ECO:0000259" key="8">
    <source>
        <dbReference type="PROSITE" id="PS50928"/>
    </source>
</evidence>
<organism evidence="9 10">
    <name type="scientific">Paenibacillus oenotherae</name>
    <dbReference type="NCBI Taxonomy" id="1435645"/>
    <lineage>
        <taxon>Bacteria</taxon>
        <taxon>Bacillati</taxon>
        <taxon>Bacillota</taxon>
        <taxon>Bacilli</taxon>
        <taxon>Bacillales</taxon>
        <taxon>Paenibacillaceae</taxon>
        <taxon>Paenibacillus</taxon>
    </lineage>
</organism>
<comment type="caution">
    <text evidence="9">The sequence shown here is derived from an EMBL/GenBank/DDBJ whole genome shotgun (WGS) entry which is preliminary data.</text>
</comment>
<evidence type="ECO:0000256" key="3">
    <source>
        <dbReference type="ARBA" id="ARBA00022475"/>
    </source>
</evidence>
<accession>A0ABS7DDM2</accession>
<dbReference type="EMBL" id="JAHZIJ010000022">
    <property type="protein sequence ID" value="MBW7477278.1"/>
    <property type="molecule type" value="Genomic_DNA"/>
</dbReference>
<dbReference type="Proteomes" id="UP000812277">
    <property type="component" value="Unassembled WGS sequence"/>
</dbReference>
<dbReference type="Gene3D" id="1.10.3720.10">
    <property type="entry name" value="MetI-like"/>
    <property type="match status" value="1"/>
</dbReference>
<comment type="subcellular location">
    <subcellularLocation>
        <location evidence="1 7">Cell membrane</location>
        <topology evidence="1 7">Multi-pass membrane protein</topology>
    </subcellularLocation>
</comment>
<feature type="transmembrane region" description="Helical" evidence="7">
    <location>
        <begin position="84"/>
        <end position="109"/>
    </location>
</feature>
<dbReference type="InterPro" id="IPR035906">
    <property type="entry name" value="MetI-like_sf"/>
</dbReference>
<dbReference type="Pfam" id="PF00528">
    <property type="entry name" value="BPD_transp_1"/>
    <property type="match status" value="1"/>
</dbReference>
<comment type="similarity">
    <text evidence="7">Belongs to the binding-protein-dependent transport system permease family.</text>
</comment>
<keyword evidence="6 7" id="KW-0472">Membrane</keyword>
<feature type="transmembrane region" description="Helical" evidence="7">
    <location>
        <begin position="248"/>
        <end position="275"/>
    </location>
</feature>
<evidence type="ECO:0000256" key="5">
    <source>
        <dbReference type="ARBA" id="ARBA00022989"/>
    </source>
</evidence>
<dbReference type="SUPFAM" id="SSF161098">
    <property type="entry name" value="MetI-like"/>
    <property type="match status" value="1"/>
</dbReference>
<feature type="transmembrane region" description="Helical" evidence="7">
    <location>
        <begin position="34"/>
        <end position="51"/>
    </location>
</feature>
<keyword evidence="4 7" id="KW-0812">Transmembrane</keyword>
<keyword evidence="5 7" id="KW-1133">Transmembrane helix</keyword>
<keyword evidence="10" id="KW-1185">Reference proteome</keyword>
<evidence type="ECO:0000256" key="2">
    <source>
        <dbReference type="ARBA" id="ARBA00022448"/>
    </source>
</evidence>
<dbReference type="InterPro" id="IPR000515">
    <property type="entry name" value="MetI-like"/>
</dbReference>
<keyword evidence="3" id="KW-1003">Cell membrane</keyword>
<keyword evidence="2 7" id="KW-0813">Transport</keyword>
<protein>
    <submittedName>
        <fullName evidence="9">ABC transporter permease</fullName>
    </submittedName>
</protein>
<dbReference type="RefSeq" id="WP_219874530.1">
    <property type="nucleotide sequence ID" value="NZ_JAHZIJ010000022.1"/>
</dbReference>
<evidence type="ECO:0000313" key="10">
    <source>
        <dbReference type="Proteomes" id="UP000812277"/>
    </source>
</evidence>
<evidence type="ECO:0000256" key="6">
    <source>
        <dbReference type="ARBA" id="ARBA00023136"/>
    </source>
</evidence>
<dbReference type="CDD" id="cd06261">
    <property type="entry name" value="TM_PBP2"/>
    <property type="match status" value="1"/>
</dbReference>
<proteinExistence type="inferred from homology"/>
<dbReference type="PANTHER" id="PTHR30151">
    <property type="entry name" value="ALKANE SULFONATE ABC TRANSPORTER-RELATED, MEMBRANE SUBUNIT"/>
    <property type="match status" value="1"/>
</dbReference>
<evidence type="ECO:0000313" key="9">
    <source>
        <dbReference type="EMBL" id="MBW7477278.1"/>
    </source>
</evidence>
<reference evidence="9 10" key="1">
    <citation type="submission" date="2021-07" db="EMBL/GenBank/DDBJ databases">
        <title>Paenibacillus radiodurans sp. nov., isolated from the southeastern edge of Tengger Desert.</title>
        <authorList>
            <person name="Zhang G."/>
        </authorList>
    </citation>
    <scope>NUCLEOTIDE SEQUENCE [LARGE SCALE GENOMIC DNA]</scope>
    <source>
        <strain evidence="9 10">DT7-4</strain>
    </source>
</reference>
<evidence type="ECO:0000256" key="7">
    <source>
        <dbReference type="RuleBase" id="RU363032"/>
    </source>
</evidence>
<dbReference type="PROSITE" id="PS50928">
    <property type="entry name" value="ABC_TM1"/>
    <property type="match status" value="1"/>
</dbReference>
<sequence length="287" mass="31328">MITAVEERQAGTEAYAPAVRIANKGKRLKKLKGYAPPVLLFLFILALWQSSNKLFGIEPYLLPVPTRIAQAMVDNFSSLMQASYMTFIASMGGFALSIVVGVLVAILMAQSKVVERSIYPYAVVLQTVPVVSIAPIIIVWMGPGLNSILLISFIVSVFPIITNTLTGLLSTEHNLVNLMTLYRASWWQKLWRLRIPFATPYILTGMKISSGAAVIGTIVGEYQAGIGGSDGGLGYVITVAATQLRMDYLFAAAIVSCVMGFIVFILVNMISSLILRNWHESSVEMEN</sequence>
<feature type="domain" description="ABC transmembrane type-1" evidence="8">
    <location>
        <begin position="83"/>
        <end position="267"/>
    </location>
</feature>